<name>A0ABP5WGY5_9ACTN</name>
<protein>
    <submittedName>
        <fullName evidence="1">Uncharacterized protein</fullName>
    </submittedName>
</protein>
<dbReference type="Proteomes" id="UP001499986">
    <property type="component" value="Unassembled WGS sequence"/>
</dbReference>
<organism evidence="1 2">
    <name type="scientific">Streptomyces coeruleofuscus</name>
    <dbReference type="NCBI Taxonomy" id="66879"/>
    <lineage>
        <taxon>Bacteria</taxon>
        <taxon>Bacillati</taxon>
        <taxon>Actinomycetota</taxon>
        <taxon>Actinomycetes</taxon>
        <taxon>Kitasatosporales</taxon>
        <taxon>Streptomycetaceae</taxon>
        <taxon>Streptomyces</taxon>
    </lineage>
</organism>
<evidence type="ECO:0000313" key="2">
    <source>
        <dbReference type="Proteomes" id="UP001499986"/>
    </source>
</evidence>
<keyword evidence="2" id="KW-1185">Reference proteome</keyword>
<proteinExistence type="predicted"/>
<dbReference type="RefSeq" id="WP_346139430.1">
    <property type="nucleotide sequence ID" value="NZ_BAAASE010000016.1"/>
</dbReference>
<comment type="caution">
    <text evidence="1">The sequence shown here is derived from an EMBL/GenBank/DDBJ whole genome shotgun (WGS) entry which is preliminary data.</text>
</comment>
<sequence length="86" mass="9945">MPFGEDREVEALQLFTQRVEGHRSEQRRRRQLLTGLALRDTTSREQQPLAPLGLNCQTSRPTSRVIVQFATADAPLRRGRCARRWT</sequence>
<dbReference type="EMBL" id="BAAASE010000016">
    <property type="protein sequence ID" value="GAA2425189.1"/>
    <property type="molecule type" value="Genomic_DNA"/>
</dbReference>
<reference evidence="2" key="1">
    <citation type="journal article" date="2019" name="Int. J. Syst. Evol. Microbiol.">
        <title>The Global Catalogue of Microorganisms (GCM) 10K type strain sequencing project: providing services to taxonomists for standard genome sequencing and annotation.</title>
        <authorList>
            <consortium name="The Broad Institute Genomics Platform"/>
            <consortium name="The Broad Institute Genome Sequencing Center for Infectious Disease"/>
            <person name="Wu L."/>
            <person name="Ma J."/>
        </authorList>
    </citation>
    <scope>NUCLEOTIDE SEQUENCE [LARGE SCALE GENOMIC DNA]</scope>
    <source>
        <strain evidence="2">JCM 4358</strain>
    </source>
</reference>
<gene>
    <name evidence="1" type="ORF">GCM10010255_78770</name>
</gene>
<accession>A0ABP5WGY5</accession>
<evidence type="ECO:0000313" key="1">
    <source>
        <dbReference type="EMBL" id="GAA2425189.1"/>
    </source>
</evidence>